<dbReference type="SUPFAM" id="SSF63446">
    <property type="entry name" value="Type I dockerin domain"/>
    <property type="match status" value="1"/>
</dbReference>
<reference evidence="2 3" key="1">
    <citation type="journal article" date="2016" name="Nat. Commun.">
        <title>Thousands of microbial genomes shed light on interconnected biogeochemical processes in an aquifer system.</title>
        <authorList>
            <person name="Anantharaman K."/>
            <person name="Brown C.T."/>
            <person name="Hug L.A."/>
            <person name="Sharon I."/>
            <person name="Castelle C.J."/>
            <person name="Probst A.J."/>
            <person name="Thomas B.C."/>
            <person name="Singh A."/>
            <person name="Wilkins M.J."/>
            <person name="Karaoz U."/>
            <person name="Brodie E.L."/>
            <person name="Williams K.H."/>
            <person name="Hubbard S.S."/>
            <person name="Banfield J.F."/>
        </authorList>
    </citation>
    <scope>NUCLEOTIDE SEQUENCE [LARGE SCALE GENOMIC DNA]</scope>
</reference>
<accession>A0A1G2BI98</accession>
<protein>
    <recommendedName>
        <fullName evidence="1">Dockerin domain-containing protein</fullName>
    </recommendedName>
</protein>
<evidence type="ECO:0000313" key="3">
    <source>
        <dbReference type="Proteomes" id="UP000177817"/>
    </source>
</evidence>
<evidence type="ECO:0000313" key="2">
    <source>
        <dbReference type="EMBL" id="OGY88928.1"/>
    </source>
</evidence>
<dbReference type="Gene3D" id="1.10.1330.10">
    <property type="entry name" value="Dockerin domain"/>
    <property type="match status" value="1"/>
</dbReference>
<dbReference type="EMBL" id="MHKK01000048">
    <property type="protein sequence ID" value="OGY88928.1"/>
    <property type="molecule type" value="Genomic_DNA"/>
</dbReference>
<gene>
    <name evidence="2" type="ORF">A2677_02040</name>
</gene>
<dbReference type="InterPro" id="IPR036439">
    <property type="entry name" value="Dockerin_dom_sf"/>
</dbReference>
<dbReference type="InterPro" id="IPR016134">
    <property type="entry name" value="Dockerin_dom"/>
</dbReference>
<feature type="domain" description="Dockerin" evidence="1">
    <location>
        <begin position="167"/>
        <end position="224"/>
    </location>
</feature>
<evidence type="ECO:0000259" key="1">
    <source>
        <dbReference type="PROSITE" id="PS51766"/>
    </source>
</evidence>
<dbReference type="CDD" id="cd14256">
    <property type="entry name" value="Dockerin_I"/>
    <property type="match status" value="1"/>
</dbReference>
<comment type="caution">
    <text evidence="2">The sequence shown here is derived from an EMBL/GenBank/DDBJ whole genome shotgun (WGS) entry which is preliminary data.</text>
</comment>
<dbReference type="PROSITE" id="PS51766">
    <property type="entry name" value="DOCKERIN"/>
    <property type="match status" value="1"/>
</dbReference>
<dbReference type="PROSITE" id="PS00018">
    <property type="entry name" value="EF_HAND_1"/>
    <property type="match status" value="1"/>
</dbReference>
<organism evidence="2 3">
    <name type="scientific">Candidatus Komeilibacteria bacterium RIFCSPHIGHO2_01_FULL_52_14</name>
    <dbReference type="NCBI Taxonomy" id="1798549"/>
    <lineage>
        <taxon>Bacteria</taxon>
        <taxon>Candidatus Komeiliibacteriota</taxon>
    </lineage>
</organism>
<proteinExistence type="predicted"/>
<dbReference type="Pfam" id="PF00404">
    <property type="entry name" value="Dockerin_1"/>
    <property type="match status" value="1"/>
</dbReference>
<name>A0A1G2BI98_9BACT</name>
<dbReference type="InterPro" id="IPR018247">
    <property type="entry name" value="EF_Hand_1_Ca_BS"/>
</dbReference>
<dbReference type="Proteomes" id="UP000177817">
    <property type="component" value="Unassembled WGS sequence"/>
</dbReference>
<sequence>MVLRDGVIAARTTADAQANFTSTLSGLSSGVYSFGFYAEDTQGIRTYTLSYVQTITGGIAWTVDGIFLSPSMGVSHVLIRQGETIQLFGITVPGSVVSVYINSLQEFTENVTALATGAWFKDFNTDVLEIGPHSSRSQAQQKQLLSPLSAAVEFHVGDRSVRAPTGGRTITGDLNEDGRINIVDFSILLFYWNQTNPKNAGADINGSGRVDLTDFSILLYHWTG</sequence>
<dbReference type="GO" id="GO:0004553">
    <property type="term" value="F:hydrolase activity, hydrolyzing O-glycosyl compounds"/>
    <property type="evidence" value="ECO:0007669"/>
    <property type="project" value="InterPro"/>
</dbReference>
<dbReference type="AlphaFoldDB" id="A0A1G2BI98"/>
<dbReference type="InterPro" id="IPR002105">
    <property type="entry name" value="Dockerin_1_rpt"/>
</dbReference>
<dbReference type="GO" id="GO:0000272">
    <property type="term" value="P:polysaccharide catabolic process"/>
    <property type="evidence" value="ECO:0007669"/>
    <property type="project" value="InterPro"/>
</dbReference>